<name>A0AA40KBV9_9PEZI</name>
<dbReference type="EMBL" id="JAUKUD010000001">
    <property type="protein sequence ID" value="KAK0753523.1"/>
    <property type="molecule type" value="Genomic_DNA"/>
</dbReference>
<gene>
    <name evidence="1" type="ORF">B0T18DRAFT_313263</name>
</gene>
<accession>A0AA40KBV9</accession>
<organism evidence="1 2">
    <name type="scientific">Schizothecium vesticola</name>
    <dbReference type="NCBI Taxonomy" id="314040"/>
    <lineage>
        <taxon>Eukaryota</taxon>
        <taxon>Fungi</taxon>
        <taxon>Dikarya</taxon>
        <taxon>Ascomycota</taxon>
        <taxon>Pezizomycotina</taxon>
        <taxon>Sordariomycetes</taxon>
        <taxon>Sordariomycetidae</taxon>
        <taxon>Sordariales</taxon>
        <taxon>Schizotheciaceae</taxon>
        <taxon>Schizothecium</taxon>
    </lineage>
</organism>
<comment type="caution">
    <text evidence="1">The sequence shown here is derived from an EMBL/GenBank/DDBJ whole genome shotgun (WGS) entry which is preliminary data.</text>
</comment>
<proteinExistence type="predicted"/>
<dbReference type="AlphaFoldDB" id="A0AA40KBV9"/>
<evidence type="ECO:0000313" key="1">
    <source>
        <dbReference type="EMBL" id="KAK0753523.1"/>
    </source>
</evidence>
<evidence type="ECO:0000313" key="2">
    <source>
        <dbReference type="Proteomes" id="UP001172155"/>
    </source>
</evidence>
<reference evidence="1" key="1">
    <citation type="submission" date="2023-06" db="EMBL/GenBank/DDBJ databases">
        <title>Genome-scale phylogeny and comparative genomics of the fungal order Sordariales.</title>
        <authorList>
            <consortium name="Lawrence Berkeley National Laboratory"/>
            <person name="Hensen N."/>
            <person name="Bonometti L."/>
            <person name="Westerberg I."/>
            <person name="Brannstrom I.O."/>
            <person name="Guillou S."/>
            <person name="Cros-Aarteil S."/>
            <person name="Calhoun S."/>
            <person name="Haridas S."/>
            <person name="Kuo A."/>
            <person name="Mondo S."/>
            <person name="Pangilinan J."/>
            <person name="Riley R."/>
            <person name="LaButti K."/>
            <person name="Andreopoulos B."/>
            <person name="Lipzen A."/>
            <person name="Chen C."/>
            <person name="Yanf M."/>
            <person name="Daum C."/>
            <person name="Ng V."/>
            <person name="Clum A."/>
            <person name="Steindorff A."/>
            <person name="Ohm R."/>
            <person name="Martin F."/>
            <person name="Silar P."/>
            <person name="Natvig D."/>
            <person name="Lalanne C."/>
            <person name="Gautier V."/>
            <person name="Ament-velasquez S.L."/>
            <person name="Kruys A."/>
            <person name="Hutchinson M.I."/>
            <person name="Powell A.J."/>
            <person name="Barry K."/>
            <person name="Miller A.N."/>
            <person name="Grigoriev I.V."/>
            <person name="Debuchy R."/>
            <person name="Gladieux P."/>
            <person name="Thoren M.H."/>
            <person name="Johannesson H."/>
        </authorList>
    </citation>
    <scope>NUCLEOTIDE SEQUENCE</scope>
    <source>
        <strain evidence="1">SMH3187-1</strain>
    </source>
</reference>
<sequence>MNKCWFVLEQSFYTPPVYTTPSRAGGQTVNGNLRLGDVVPSPKNIYPVLTQGTLPRFGREMRITPTQLGEFKWDQTREREDSANAGAGAPIAVAAGITLSAEISAEFQRTMKTWANFKTLDIEVVQPSTTYIDEVIAQSNVQNYIEQHKTPPLDRWTIYVVIGLMIARAGGSIGSSGTKSHTFQGGTDLDIPGVANFKVGDTHKNITETHKSAQIQGDRVWAVRFAKVHKGLLRRKWMQTEEIAGAALDGDDEGEEQVQKVLEHEGLEKAKVTECPTALGATETWSFVTMAPDATHDA</sequence>
<keyword evidence="2" id="KW-1185">Reference proteome</keyword>
<protein>
    <submittedName>
        <fullName evidence="1">Uncharacterized protein</fullName>
    </submittedName>
</protein>
<dbReference type="Proteomes" id="UP001172155">
    <property type="component" value="Unassembled WGS sequence"/>
</dbReference>